<dbReference type="InterPro" id="IPR043502">
    <property type="entry name" value="DNA/RNA_pol_sf"/>
</dbReference>
<dbReference type="PANTHER" id="PTHR47027">
    <property type="entry name" value="REVERSE TRANSCRIPTASE DOMAIN-CONTAINING PROTEIN"/>
    <property type="match status" value="1"/>
</dbReference>
<dbReference type="AlphaFoldDB" id="A0A8C6Q6A2"/>
<feature type="domain" description="Reverse transcriptase" evidence="1">
    <location>
        <begin position="109"/>
        <end position="369"/>
    </location>
</feature>
<sequence length="369" mass="40528">GLFRGSGEEGPATNTIYSGDGVLLTSTQDVVDRWAEYFEDLLNPTDTSSSEEAESGDFGLASQISGAEVTEVVKKLLCGKAPGVDEIRPEFLKALDVVGLCWLTRLCNIAWTSGVVPLDWQTGVVVPLFKKGDCRVCYNCRGITLLSLPGKVYSGILERRVRRIVESQIQEGQCGFRPGRGTLDQLYTFRGILEGGWEFAQPVYMCFVDLEKAFDRVPRGALWEVLREYGVPGPLIRAVRSLYDRCQSLVRIAGSKSGSFPVRVGLRQGCPLSPILFITFMDRISRCSQGVEGISFGGLRIISQLFAVDVVMLVSSDSDLQLSLERFAAECEAGGMRISSSKSETMVLIQKRVECLNVRDEVLPPSRGV</sequence>
<reference evidence="2" key="1">
    <citation type="submission" date="2014-08" db="EMBL/GenBank/DDBJ databases">
        <authorList>
            <person name="Senf B."/>
            <person name="Petzold A."/>
            <person name="Downie B.R."/>
            <person name="Koch P."/>
            <person name="Platzer M."/>
        </authorList>
    </citation>
    <scope>NUCLEOTIDE SEQUENCE [LARGE SCALE GENOMIC DNA]</scope>
    <source>
        <strain evidence="2">GRZ</strain>
    </source>
</reference>
<evidence type="ECO:0000313" key="3">
    <source>
        <dbReference type="Proteomes" id="UP000694548"/>
    </source>
</evidence>
<dbReference type="PROSITE" id="PS50878">
    <property type="entry name" value="RT_POL"/>
    <property type="match status" value="1"/>
</dbReference>
<evidence type="ECO:0000259" key="1">
    <source>
        <dbReference type="PROSITE" id="PS50878"/>
    </source>
</evidence>
<dbReference type="Ensembl" id="ENSNFUT00015054735.1">
    <property type="protein sequence ID" value="ENSNFUP00015052494.1"/>
    <property type="gene ID" value="ENSNFUG00015024496.1"/>
</dbReference>
<organism evidence="2 3">
    <name type="scientific">Nothobranchius furzeri</name>
    <name type="common">Turquoise killifish</name>
    <dbReference type="NCBI Taxonomy" id="105023"/>
    <lineage>
        <taxon>Eukaryota</taxon>
        <taxon>Metazoa</taxon>
        <taxon>Chordata</taxon>
        <taxon>Craniata</taxon>
        <taxon>Vertebrata</taxon>
        <taxon>Euteleostomi</taxon>
        <taxon>Actinopterygii</taxon>
        <taxon>Neopterygii</taxon>
        <taxon>Teleostei</taxon>
        <taxon>Neoteleostei</taxon>
        <taxon>Acanthomorphata</taxon>
        <taxon>Ovalentaria</taxon>
        <taxon>Atherinomorphae</taxon>
        <taxon>Cyprinodontiformes</taxon>
        <taxon>Nothobranchiidae</taxon>
        <taxon>Nothobranchius</taxon>
    </lineage>
</organism>
<proteinExistence type="predicted"/>
<name>A0A8C6Q6A2_NOTFU</name>
<evidence type="ECO:0000313" key="2">
    <source>
        <dbReference type="Ensembl" id="ENSNFUP00015052494.1"/>
    </source>
</evidence>
<dbReference type="CDD" id="cd01650">
    <property type="entry name" value="RT_nLTR_like"/>
    <property type="match status" value="1"/>
</dbReference>
<accession>A0A8C6Q6A2</accession>
<keyword evidence="3" id="KW-1185">Reference proteome</keyword>
<protein>
    <recommendedName>
        <fullName evidence="1">Reverse transcriptase domain-containing protein</fullName>
    </recommendedName>
</protein>
<reference evidence="2" key="3">
    <citation type="submission" date="2025-09" db="UniProtKB">
        <authorList>
            <consortium name="Ensembl"/>
        </authorList>
    </citation>
    <scope>IDENTIFICATION</scope>
</reference>
<dbReference type="PANTHER" id="PTHR47027:SF30">
    <property type="entry name" value="THAP-TYPE DOMAIN-CONTAINING PROTEIN"/>
    <property type="match status" value="1"/>
</dbReference>
<dbReference type="SUPFAM" id="SSF56672">
    <property type="entry name" value="DNA/RNA polymerases"/>
    <property type="match status" value="1"/>
</dbReference>
<dbReference type="InterPro" id="IPR000477">
    <property type="entry name" value="RT_dom"/>
</dbReference>
<reference evidence="2" key="2">
    <citation type="submission" date="2025-08" db="UniProtKB">
        <authorList>
            <consortium name="Ensembl"/>
        </authorList>
    </citation>
    <scope>IDENTIFICATION</scope>
</reference>
<dbReference type="Pfam" id="PF00078">
    <property type="entry name" value="RVT_1"/>
    <property type="match status" value="1"/>
</dbReference>
<dbReference type="Proteomes" id="UP000694548">
    <property type="component" value="Chromosome sgr15"/>
</dbReference>
<dbReference type="GeneTree" id="ENSGT00940000164961"/>